<keyword evidence="3" id="KW-1185">Reference proteome</keyword>
<protein>
    <recommendedName>
        <fullName evidence="4">Thioredoxin domain-containing protein</fullName>
    </recommendedName>
</protein>
<feature type="chain" id="PRO_5027088638" description="Thioredoxin domain-containing protein" evidence="1">
    <location>
        <begin position="22"/>
        <end position="555"/>
    </location>
</feature>
<evidence type="ECO:0008006" key="4">
    <source>
        <dbReference type="Google" id="ProtNLM"/>
    </source>
</evidence>
<accession>A0A6M5YK01</accession>
<dbReference type="Proteomes" id="UP000503447">
    <property type="component" value="Chromosome"/>
</dbReference>
<feature type="signal peptide" evidence="1">
    <location>
        <begin position="1"/>
        <end position="21"/>
    </location>
</feature>
<dbReference type="RefSeq" id="WP_171470386.1">
    <property type="nucleotide sequence ID" value="NZ_CP053452.2"/>
</dbReference>
<evidence type="ECO:0000256" key="1">
    <source>
        <dbReference type="SAM" id="SignalP"/>
    </source>
</evidence>
<gene>
    <name evidence="2" type="ORF">FTUN_1887</name>
</gene>
<name>A0A6M5YK01_9BACT</name>
<dbReference type="KEGG" id="ftj:FTUN_1887"/>
<keyword evidence="1" id="KW-0732">Signal</keyword>
<dbReference type="SUPFAM" id="SSF52833">
    <property type="entry name" value="Thioredoxin-like"/>
    <property type="match status" value="1"/>
</dbReference>
<dbReference type="InterPro" id="IPR013783">
    <property type="entry name" value="Ig-like_fold"/>
</dbReference>
<dbReference type="InterPro" id="IPR036249">
    <property type="entry name" value="Thioredoxin-like_sf"/>
</dbReference>
<sequence length="555" mass="59378">MPRSVCALVVLLAAVALAVSAEPPAAPVRAKPVAAAADPAPAGVAGNWKLRLPVDRGEEILMLVSFAEKDGKWTGEYLGSSVELKIKPAVTAVKVDGDVVQFALGFGGRELFSFDGALSKDKKKLNGSLSAAGDRLQITTLYPSRLAKLDDEFAVAKEALTQTDDGPELFDAAFTVLSRAGAKKLPADEARGVVERVTKTAGTFGPRWERETTLRLVEILAAQEGLTELAVAQAKRAERLLTDDDTAATRLKVTETIVAALTKAGKPDEAKPYQAQLAKLELRDFTEYTKTHPPFKPEPFAGRKGKSERAAVVEVFTGAECPPCVGVDLAFDGLLKAYKPVDVILLQYHFHVPRPDPLTSPDGVERVKYYDDKIEGAPTLFISGKVGSDSGGPAAASEKFYKQFRGAIDELLEKPAGVKLALAVAKGEKGTVSAKAAVSDLETPGEKVMLRFVLTEERVRYAGGNGIRYHHHVVRAMPGGAKGVALTKKAHEQTVTVDPEAVRAALAKSLDDFAKESGPFPRADRPLALRNLKLVALVQNDATKEILHAVQVDLP</sequence>
<reference evidence="3" key="1">
    <citation type="submission" date="2020-05" db="EMBL/GenBank/DDBJ databases">
        <title>Frigoriglobus tundricola gen. nov., sp. nov., a psychrotolerant cellulolytic planctomycete of the family Gemmataceae with two divergent copies of 16S rRNA gene.</title>
        <authorList>
            <person name="Kulichevskaya I.S."/>
            <person name="Ivanova A.A."/>
            <person name="Naumoff D.G."/>
            <person name="Beletsky A.V."/>
            <person name="Rijpstra W.I.C."/>
            <person name="Sinninghe Damste J.S."/>
            <person name="Mardanov A.V."/>
            <person name="Ravin N.V."/>
            <person name="Dedysh S.N."/>
        </authorList>
    </citation>
    <scope>NUCLEOTIDE SEQUENCE [LARGE SCALE GENOMIC DNA]</scope>
    <source>
        <strain evidence="3">PL17</strain>
    </source>
</reference>
<evidence type="ECO:0000313" key="3">
    <source>
        <dbReference type="Proteomes" id="UP000503447"/>
    </source>
</evidence>
<dbReference type="EMBL" id="CP053452">
    <property type="protein sequence ID" value="QJW94367.1"/>
    <property type="molecule type" value="Genomic_DNA"/>
</dbReference>
<dbReference type="AlphaFoldDB" id="A0A6M5YK01"/>
<organism evidence="2 3">
    <name type="scientific">Frigoriglobus tundricola</name>
    <dbReference type="NCBI Taxonomy" id="2774151"/>
    <lineage>
        <taxon>Bacteria</taxon>
        <taxon>Pseudomonadati</taxon>
        <taxon>Planctomycetota</taxon>
        <taxon>Planctomycetia</taxon>
        <taxon>Gemmatales</taxon>
        <taxon>Gemmataceae</taxon>
        <taxon>Frigoriglobus</taxon>
    </lineage>
</organism>
<dbReference type="Gene3D" id="2.60.40.10">
    <property type="entry name" value="Immunoglobulins"/>
    <property type="match status" value="1"/>
</dbReference>
<evidence type="ECO:0000313" key="2">
    <source>
        <dbReference type="EMBL" id="QJW94367.1"/>
    </source>
</evidence>
<proteinExistence type="predicted"/>